<dbReference type="InterPro" id="IPR036412">
    <property type="entry name" value="HAD-like_sf"/>
</dbReference>
<dbReference type="KEGG" id="ntr:B0W44_07320"/>
<sequence length="86" mass="9769">MKAILFDLDGTLLPMDTDAFLHQYLKALAAHVKHIFDPDLLVKHVTDSTKAVIGQRKSRAYKRIGVLHGFPPMAVNWLFRSFPHSL</sequence>
<name>A0A1U9K6F9_9BACL</name>
<keyword evidence="2" id="KW-1185">Reference proteome</keyword>
<gene>
    <name evidence="1" type="ORF">B0W44_07320</name>
</gene>
<evidence type="ECO:0000313" key="1">
    <source>
        <dbReference type="EMBL" id="AQS55618.1"/>
    </source>
</evidence>
<protein>
    <recommendedName>
        <fullName evidence="3">Hydrolase</fullName>
    </recommendedName>
</protein>
<dbReference type="AlphaFoldDB" id="A0A1U9K6F9"/>
<evidence type="ECO:0008006" key="3">
    <source>
        <dbReference type="Google" id="ProtNLM"/>
    </source>
</evidence>
<evidence type="ECO:0000313" key="2">
    <source>
        <dbReference type="Proteomes" id="UP000188603"/>
    </source>
</evidence>
<dbReference type="STRING" id="1471761.B0W44_07320"/>
<proteinExistence type="predicted"/>
<dbReference type="RefSeq" id="WP_077719486.1">
    <property type="nucleotide sequence ID" value="NZ_CP019699.1"/>
</dbReference>
<dbReference type="SUPFAM" id="SSF56784">
    <property type="entry name" value="HAD-like"/>
    <property type="match status" value="1"/>
</dbReference>
<reference evidence="1 2" key="1">
    <citation type="journal article" date="2015" name="Int. J. Syst. Evol. Microbiol.">
        <title>Novibacillus thermophilus gen. nov., sp. nov., a Gram-staining-negative and moderately thermophilic member of the family Thermoactinomycetaceae.</title>
        <authorList>
            <person name="Yang G."/>
            <person name="Chen J."/>
            <person name="Zhou S."/>
        </authorList>
    </citation>
    <scope>NUCLEOTIDE SEQUENCE [LARGE SCALE GENOMIC DNA]</scope>
    <source>
        <strain evidence="1 2">SG-1</strain>
    </source>
</reference>
<dbReference type="EMBL" id="CP019699">
    <property type="protein sequence ID" value="AQS55618.1"/>
    <property type="molecule type" value="Genomic_DNA"/>
</dbReference>
<dbReference type="OrthoDB" id="9809962at2"/>
<organism evidence="1 2">
    <name type="scientific">Novibacillus thermophilus</name>
    <dbReference type="NCBI Taxonomy" id="1471761"/>
    <lineage>
        <taxon>Bacteria</taxon>
        <taxon>Bacillati</taxon>
        <taxon>Bacillota</taxon>
        <taxon>Bacilli</taxon>
        <taxon>Bacillales</taxon>
        <taxon>Thermoactinomycetaceae</taxon>
        <taxon>Novibacillus</taxon>
    </lineage>
</organism>
<dbReference type="Proteomes" id="UP000188603">
    <property type="component" value="Chromosome"/>
</dbReference>
<accession>A0A1U9K6F9</accession>